<reference evidence="5 6" key="2">
    <citation type="submission" date="2018-04" db="EMBL/GenBank/DDBJ databases">
        <title>Thauera lacus sp. nov., isolated from an saline lake in Inner Mongolia, China.</title>
        <authorList>
            <person name="Liang Q.-Y."/>
        </authorList>
    </citation>
    <scope>NUCLEOTIDE SEQUENCE [LARGE SCALE GENOMIC DNA]</scope>
    <source>
        <strain evidence="5 6">D20</strain>
    </source>
</reference>
<reference evidence="5 6" key="1">
    <citation type="submission" date="2018-03" db="EMBL/GenBank/DDBJ databases">
        <authorList>
            <person name="Keele B.F."/>
        </authorList>
    </citation>
    <scope>NUCLEOTIDE SEQUENCE [LARGE SCALE GENOMIC DNA]</scope>
    <source>
        <strain evidence="5 6">D20</strain>
    </source>
</reference>
<dbReference type="EMBL" id="PZKC01000007">
    <property type="protein sequence ID" value="PTD96253.1"/>
    <property type="molecule type" value="Genomic_DNA"/>
</dbReference>
<dbReference type="GO" id="GO:0043565">
    <property type="term" value="F:sequence-specific DNA binding"/>
    <property type="evidence" value="ECO:0007669"/>
    <property type="project" value="InterPro"/>
</dbReference>
<dbReference type="SUPFAM" id="SSF46689">
    <property type="entry name" value="Homeodomain-like"/>
    <property type="match status" value="1"/>
</dbReference>
<organism evidence="5 6">
    <name type="scientific">Pseudothauera lacus</name>
    <dbReference type="NCBI Taxonomy" id="2136175"/>
    <lineage>
        <taxon>Bacteria</taxon>
        <taxon>Pseudomonadati</taxon>
        <taxon>Pseudomonadota</taxon>
        <taxon>Betaproteobacteria</taxon>
        <taxon>Rhodocyclales</taxon>
        <taxon>Zoogloeaceae</taxon>
        <taxon>Pseudothauera</taxon>
    </lineage>
</organism>
<gene>
    <name evidence="5" type="ORF">C8261_10050</name>
</gene>
<dbReference type="AlphaFoldDB" id="A0A2T4IEQ1"/>
<dbReference type="SMART" id="SM00342">
    <property type="entry name" value="HTH_ARAC"/>
    <property type="match status" value="1"/>
</dbReference>
<dbReference type="Proteomes" id="UP000241193">
    <property type="component" value="Unassembled WGS sequence"/>
</dbReference>
<dbReference type="InterPro" id="IPR018060">
    <property type="entry name" value="HTH_AraC"/>
</dbReference>
<evidence type="ECO:0000256" key="2">
    <source>
        <dbReference type="ARBA" id="ARBA00023125"/>
    </source>
</evidence>
<evidence type="ECO:0000313" key="6">
    <source>
        <dbReference type="Proteomes" id="UP000241193"/>
    </source>
</evidence>
<dbReference type="PANTHER" id="PTHR46796">
    <property type="entry name" value="HTH-TYPE TRANSCRIPTIONAL ACTIVATOR RHAS-RELATED"/>
    <property type="match status" value="1"/>
</dbReference>
<evidence type="ECO:0000259" key="4">
    <source>
        <dbReference type="PROSITE" id="PS01124"/>
    </source>
</evidence>
<accession>A0A2T4IEQ1</accession>
<dbReference type="InterPro" id="IPR009057">
    <property type="entry name" value="Homeodomain-like_sf"/>
</dbReference>
<dbReference type="OrthoDB" id="9809338at2"/>
<protein>
    <submittedName>
        <fullName evidence="5">AraC family transcriptional regulator</fullName>
    </submittedName>
</protein>
<dbReference type="Pfam" id="PF12833">
    <property type="entry name" value="HTH_18"/>
    <property type="match status" value="1"/>
</dbReference>
<dbReference type="Gene3D" id="1.10.10.60">
    <property type="entry name" value="Homeodomain-like"/>
    <property type="match status" value="1"/>
</dbReference>
<proteinExistence type="predicted"/>
<dbReference type="InterPro" id="IPR050204">
    <property type="entry name" value="AraC_XylS_family_regulators"/>
</dbReference>
<evidence type="ECO:0000256" key="1">
    <source>
        <dbReference type="ARBA" id="ARBA00023015"/>
    </source>
</evidence>
<keyword evidence="3" id="KW-0804">Transcription</keyword>
<keyword evidence="6" id="KW-1185">Reference proteome</keyword>
<keyword evidence="1" id="KW-0805">Transcription regulation</keyword>
<name>A0A2T4IEQ1_9RHOO</name>
<feature type="domain" description="HTH araC/xylS-type" evidence="4">
    <location>
        <begin position="106"/>
        <end position="206"/>
    </location>
</feature>
<keyword evidence="2" id="KW-0238">DNA-binding</keyword>
<dbReference type="PROSITE" id="PS01124">
    <property type="entry name" value="HTH_ARAC_FAMILY_2"/>
    <property type="match status" value="1"/>
</dbReference>
<dbReference type="RefSeq" id="WP_107493573.1">
    <property type="nucleotide sequence ID" value="NZ_PZKC01000007.1"/>
</dbReference>
<dbReference type="PANTHER" id="PTHR46796:SF15">
    <property type="entry name" value="BLL1074 PROTEIN"/>
    <property type="match status" value="1"/>
</dbReference>
<dbReference type="GO" id="GO:0003700">
    <property type="term" value="F:DNA-binding transcription factor activity"/>
    <property type="evidence" value="ECO:0007669"/>
    <property type="project" value="InterPro"/>
</dbReference>
<comment type="caution">
    <text evidence="5">The sequence shown here is derived from an EMBL/GenBank/DDBJ whole genome shotgun (WGS) entry which is preliminary data.</text>
</comment>
<evidence type="ECO:0000313" key="5">
    <source>
        <dbReference type="EMBL" id="PTD96253.1"/>
    </source>
</evidence>
<sequence>MAPPCSLPTIVLRHWHFSVEHASTTVVLPDGCRDLIVARATDGAPRWFISPLADSALQVAGAAGERFAGLRFHPAVRLDEAALLTAASRLDADDPLALGNRIEEHARLDTRVAEALQALASGPRVTAACRALGVSERSLERLLQAATARSPRYWQGLARARRAAAALAGGQALAEIAADHGYADQAHMNRAFRRWFATTPARLRADPVLLAMALEPGYA</sequence>
<evidence type="ECO:0000256" key="3">
    <source>
        <dbReference type="ARBA" id="ARBA00023163"/>
    </source>
</evidence>